<comment type="caution">
    <text evidence="1">The sequence shown here is derived from an EMBL/GenBank/DDBJ whole genome shotgun (WGS) entry which is preliminary data.</text>
</comment>
<name>A0A645DVV6_9ZZZZ</name>
<sequence length="77" mass="8198">MAVNGRHKGAFNRLVGRAAMLQKARVVVILKELHGRGEGEGHLELDLVFGLVRPVTPAPLSRDMQGGGHGSVPNHLA</sequence>
<dbReference type="AlphaFoldDB" id="A0A645DVV6"/>
<gene>
    <name evidence="1" type="ORF">SDC9_140603</name>
</gene>
<accession>A0A645DVV6</accession>
<organism evidence="1">
    <name type="scientific">bioreactor metagenome</name>
    <dbReference type="NCBI Taxonomy" id="1076179"/>
    <lineage>
        <taxon>unclassified sequences</taxon>
        <taxon>metagenomes</taxon>
        <taxon>ecological metagenomes</taxon>
    </lineage>
</organism>
<protein>
    <submittedName>
        <fullName evidence="1">Uncharacterized protein</fullName>
    </submittedName>
</protein>
<evidence type="ECO:0000313" key="1">
    <source>
        <dbReference type="EMBL" id="MPM93466.1"/>
    </source>
</evidence>
<dbReference type="EMBL" id="VSSQ01040267">
    <property type="protein sequence ID" value="MPM93466.1"/>
    <property type="molecule type" value="Genomic_DNA"/>
</dbReference>
<reference evidence="1" key="1">
    <citation type="submission" date="2019-08" db="EMBL/GenBank/DDBJ databases">
        <authorList>
            <person name="Kucharzyk K."/>
            <person name="Murdoch R.W."/>
            <person name="Higgins S."/>
            <person name="Loffler F."/>
        </authorList>
    </citation>
    <scope>NUCLEOTIDE SEQUENCE</scope>
</reference>
<proteinExistence type="predicted"/>